<dbReference type="Proteomes" id="UP000287401">
    <property type="component" value="Unassembled WGS sequence"/>
</dbReference>
<reference evidence="1 2" key="1">
    <citation type="submission" date="2018-07" db="EMBL/GenBank/DDBJ databases">
        <title>Genomic and Epidemiologic Investigation of an Indolent Hospital Outbreak.</title>
        <authorList>
            <person name="Johnson R.C."/>
            <person name="Deming C."/>
            <person name="Conlan S."/>
            <person name="Zellmer C.J."/>
            <person name="Michelin A.V."/>
            <person name="Lee-Lin S."/>
            <person name="Thomas P.J."/>
            <person name="Park M."/>
            <person name="Weingarten R.A."/>
            <person name="Less J."/>
            <person name="Dekker J.P."/>
            <person name="Frank K.M."/>
            <person name="Musser K.A."/>
            <person name="Mcquiston J.R."/>
            <person name="Henderson D.K."/>
            <person name="Lau A.F."/>
            <person name="Palmore T.N."/>
            <person name="Segre J.A."/>
        </authorList>
    </citation>
    <scope>NUCLEOTIDE SEQUENCE [LARGE SCALE GENOMIC DNA]</scope>
    <source>
        <strain evidence="1 2">SK-NIH.Env6_1116</strain>
    </source>
</reference>
<sequence length="69" mass="7786">MQAAHDRDVHEKILRKWVGELFADPEAAVIFVFGSFFARKVLTGSPDTPRCHSTDAVMTNGFRHERSPT</sequence>
<dbReference type="EMBL" id="QRAL01000001">
    <property type="protein sequence ID" value="RSU61989.1"/>
    <property type="molecule type" value="Genomic_DNA"/>
</dbReference>
<proteinExistence type="predicted"/>
<accession>A0A430CAI9</accession>
<evidence type="ECO:0000313" key="1">
    <source>
        <dbReference type="EMBL" id="RSU61989.1"/>
    </source>
</evidence>
<evidence type="ECO:0000313" key="2">
    <source>
        <dbReference type="Proteomes" id="UP000287401"/>
    </source>
</evidence>
<dbReference type="AlphaFoldDB" id="A0A430CAI9"/>
<comment type="caution">
    <text evidence="1">The sequence shown here is derived from an EMBL/GenBank/DDBJ whole genome shotgun (WGS) entry which is preliminary data.</text>
</comment>
<name>A0A430CAI9_SPHYA</name>
<protein>
    <submittedName>
        <fullName evidence="1">Uncharacterized protein</fullName>
    </submittedName>
</protein>
<gene>
    <name evidence="1" type="ORF">DAH51_00005</name>
</gene>
<organism evidence="1 2">
    <name type="scientific">Sphingobium yanoikuyae</name>
    <name type="common">Sphingomonas yanoikuyae</name>
    <dbReference type="NCBI Taxonomy" id="13690"/>
    <lineage>
        <taxon>Bacteria</taxon>
        <taxon>Pseudomonadati</taxon>
        <taxon>Pseudomonadota</taxon>
        <taxon>Alphaproteobacteria</taxon>
        <taxon>Sphingomonadales</taxon>
        <taxon>Sphingomonadaceae</taxon>
        <taxon>Sphingobium</taxon>
    </lineage>
</organism>